<evidence type="ECO:0000313" key="2">
    <source>
        <dbReference type="Proteomes" id="UP000194546"/>
    </source>
</evidence>
<gene>
    <name evidence="1" type="ORF">PAMC26510_29660</name>
</gene>
<dbReference type="AlphaFoldDB" id="A0A242MA29"/>
<accession>A0A242MA29</accession>
<comment type="caution">
    <text evidence="1">The sequence shown here is derived from an EMBL/GenBank/DDBJ whole genome shotgun (WGS) entry which is preliminary data.</text>
</comment>
<dbReference type="Proteomes" id="UP000194546">
    <property type="component" value="Unassembled WGS sequence"/>
</dbReference>
<evidence type="ECO:0000313" key="1">
    <source>
        <dbReference type="EMBL" id="OTP68157.1"/>
    </source>
</evidence>
<proteinExistence type="predicted"/>
<organism evidence="1 2">
    <name type="scientific">Caballeronia sordidicola</name>
    <name type="common">Burkholderia sordidicola</name>
    <dbReference type="NCBI Taxonomy" id="196367"/>
    <lineage>
        <taxon>Bacteria</taxon>
        <taxon>Pseudomonadati</taxon>
        <taxon>Pseudomonadota</taxon>
        <taxon>Betaproteobacteria</taxon>
        <taxon>Burkholderiales</taxon>
        <taxon>Burkholderiaceae</taxon>
        <taxon>Caballeronia</taxon>
    </lineage>
</organism>
<dbReference type="EMBL" id="NBTY01000176">
    <property type="protein sequence ID" value="OTP68157.1"/>
    <property type="molecule type" value="Genomic_DNA"/>
</dbReference>
<sequence>MSSGQRVKRFLPARTPGVLRLMLRRPTFSVPLQRPHRCAMQGSKRG</sequence>
<reference evidence="1 2" key="1">
    <citation type="submission" date="2017-03" db="EMBL/GenBank/DDBJ databases">
        <title>Genome analysis of strain PAMC 26510.</title>
        <authorList>
            <person name="Oh H.-M."/>
            <person name="Yang J.-A."/>
        </authorList>
    </citation>
    <scope>NUCLEOTIDE SEQUENCE [LARGE SCALE GENOMIC DNA]</scope>
    <source>
        <strain evidence="1 2">PAMC 26510</strain>
    </source>
</reference>
<name>A0A242MA29_CABSO</name>
<protein>
    <submittedName>
        <fullName evidence="1">Uncharacterized protein</fullName>
    </submittedName>
</protein>